<organism evidence="2 3">
    <name type="scientific">Nibrella viscosa</name>
    <dbReference type="NCBI Taxonomy" id="1084524"/>
    <lineage>
        <taxon>Bacteria</taxon>
        <taxon>Pseudomonadati</taxon>
        <taxon>Bacteroidota</taxon>
        <taxon>Cytophagia</taxon>
        <taxon>Cytophagales</taxon>
        <taxon>Spirosomataceae</taxon>
        <taxon>Nibrella</taxon>
    </lineage>
</organism>
<reference evidence="3" key="1">
    <citation type="journal article" date="2019" name="Int. J. Syst. Evol. Microbiol.">
        <title>The Global Catalogue of Microorganisms (GCM) 10K type strain sequencing project: providing services to taxonomists for standard genome sequencing and annotation.</title>
        <authorList>
            <consortium name="The Broad Institute Genomics Platform"/>
            <consortium name="The Broad Institute Genome Sequencing Center for Infectious Disease"/>
            <person name="Wu L."/>
            <person name="Ma J."/>
        </authorList>
    </citation>
    <scope>NUCLEOTIDE SEQUENCE [LARGE SCALE GENOMIC DNA]</scope>
    <source>
        <strain evidence="3">JCM 17925</strain>
    </source>
</reference>
<comment type="caution">
    <text evidence="2">The sequence shown here is derived from an EMBL/GenBank/DDBJ whole genome shotgun (WGS) entry which is preliminary data.</text>
</comment>
<evidence type="ECO:0000259" key="1">
    <source>
        <dbReference type="PROSITE" id="PS51688"/>
    </source>
</evidence>
<feature type="domain" description="Peptidase S74" evidence="1">
    <location>
        <begin position="233"/>
        <end position="335"/>
    </location>
</feature>
<sequence length="338" mass="35045">MEQTRADLKIKFNDGKRPSGADFADLLDSFVNPKDDNLRKDGSGNFVVTLGNAPDVPAPAAGTLRFSAGKVQFSTGAAWQDVGAGSGGGFQSVGGSANIAYSGGNVGVNTGNAQPTAKLEVGLAVGEQAKIGNVSVGNSAAPLNGFIQLSHVNRANATDYALRQGPNGNVNLNAPANQKLILSKGGSQSRLSVIESGSVIVGAETDISGSGTAFQVNGGAFKNDGSPNWSVPSDARLKKDIQPFLDGLGELLQINPVRFRYNGLAQTPDNHEQVGILGHEIAQILPYTVSTASAPLQPDQAPADILTFDPNALIYVLVNAVKELAGKVQSLEQELKSR</sequence>
<accession>A0ABP8K4L1</accession>
<keyword evidence="3" id="KW-1185">Reference proteome</keyword>
<proteinExistence type="predicted"/>
<dbReference type="RefSeq" id="WP_345265293.1">
    <property type="nucleotide sequence ID" value="NZ_BAABHB010000002.1"/>
</dbReference>
<dbReference type="EMBL" id="BAABHB010000002">
    <property type="protein sequence ID" value="GAA4400469.1"/>
    <property type="molecule type" value="Genomic_DNA"/>
</dbReference>
<dbReference type="InterPro" id="IPR030392">
    <property type="entry name" value="S74_ICA"/>
</dbReference>
<dbReference type="PROSITE" id="PS51688">
    <property type="entry name" value="ICA"/>
    <property type="match status" value="1"/>
</dbReference>
<name>A0ABP8K4L1_9BACT</name>
<dbReference type="Proteomes" id="UP001500936">
    <property type="component" value="Unassembled WGS sequence"/>
</dbReference>
<evidence type="ECO:0000313" key="2">
    <source>
        <dbReference type="EMBL" id="GAA4400469.1"/>
    </source>
</evidence>
<dbReference type="Pfam" id="PF13884">
    <property type="entry name" value="Peptidase_S74"/>
    <property type="match status" value="1"/>
</dbReference>
<protein>
    <recommendedName>
        <fullName evidence="1">Peptidase S74 domain-containing protein</fullName>
    </recommendedName>
</protein>
<evidence type="ECO:0000313" key="3">
    <source>
        <dbReference type="Proteomes" id="UP001500936"/>
    </source>
</evidence>
<gene>
    <name evidence="2" type="ORF">GCM10023187_13700</name>
</gene>